<protein>
    <submittedName>
        <fullName evidence="2">Uncharacterized protein</fullName>
    </submittedName>
</protein>
<comment type="caution">
    <text evidence="2">The sequence shown here is derived from an EMBL/GenBank/DDBJ whole genome shotgun (WGS) entry which is preliminary data.</text>
</comment>
<reference evidence="2" key="1">
    <citation type="journal article" date="2021" name="J Fungi (Basel)">
        <title>Virulence traits and population genomics of the black yeast Aureobasidium melanogenum.</title>
        <authorList>
            <person name="Cernosa A."/>
            <person name="Sun X."/>
            <person name="Gostincar C."/>
            <person name="Fang C."/>
            <person name="Gunde-Cimerman N."/>
            <person name="Song Z."/>
        </authorList>
    </citation>
    <scope>NUCLEOTIDE SEQUENCE</scope>
    <source>
        <strain evidence="2">EXF-9298</strain>
    </source>
</reference>
<reference evidence="2" key="2">
    <citation type="submission" date="2021-08" db="EMBL/GenBank/DDBJ databases">
        <authorList>
            <person name="Gostincar C."/>
            <person name="Sun X."/>
            <person name="Song Z."/>
            <person name="Gunde-Cimerman N."/>
        </authorList>
    </citation>
    <scope>NUCLEOTIDE SEQUENCE</scope>
    <source>
        <strain evidence="2">EXF-9298</strain>
    </source>
</reference>
<evidence type="ECO:0000313" key="3">
    <source>
        <dbReference type="Proteomes" id="UP000729357"/>
    </source>
</evidence>
<dbReference type="AlphaFoldDB" id="A0A9P8JTN7"/>
<name>A0A9P8JTN7_AURME</name>
<feature type="non-terminal residue" evidence="2">
    <location>
        <position position="595"/>
    </location>
</feature>
<feature type="region of interest" description="Disordered" evidence="1">
    <location>
        <begin position="219"/>
        <end position="268"/>
    </location>
</feature>
<feature type="compositionally biased region" description="Polar residues" evidence="1">
    <location>
        <begin position="240"/>
        <end position="268"/>
    </location>
</feature>
<organism evidence="2 3">
    <name type="scientific">Aureobasidium melanogenum</name>
    <name type="common">Aureobasidium pullulans var. melanogenum</name>
    <dbReference type="NCBI Taxonomy" id="46634"/>
    <lineage>
        <taxon>Eukaryota</taxon>
        <taxon>Fungi</taxon>
        <taxon>Dikarya</taxon>
        <taxon>Ascomycota</taxon>
        <taxon>Pezizomycotina</taxon>
        <taxon>Dothideomycetes</taxon>
        <taxon>Dothideomycetidae</taxon>
        <taxon>Dothideales</taxon>
        <taxon>Saccotheciaceae</taxon>
        <taxon>Aureobasidium</taxon>
    </lineage>
</organism>
<keyword evidence="3" id="KW-1185">Reference proteome</keyword>
<feature type="region of interest" description="Disordered" evidence="1">
    <location>
        <begin position="376"/>
        <end position="398"/>
    </location>
</feature>
<dbReference type="EMBL" id="JAHFXS010001517">
    <property type="protein sequence ID" value="KAG9977041.1"/>
    <property type="molecule type" value="Genomic_DNA"/>
</dbReference>
<gene>
    <name evidence="2" type="ORF">KCU98_g10317</name>
</gene>
<evidence type="ECO:0000313" key="2">
    <source>
        <dbReference type="EMBL" id="KAG9977041.1"/>
    </source>
</evidence>
<accession>A0A9P8JTN7</accession>
<dbReference type="Proteomes" id="UP000729357">
    <property type="component" value="Unassembled WGS sequence"/>
</dbReference>
<sequence>MATGVRKTTPFGTFPELSLDYLESVERVVTNFLCTWYHAFPAWRRPKHCTQNLSDLQAHLEKFYEHEYHFNETQILLAAIKRWGQQRHSDAILDWLHAEFLLRVQEAARHYSTASSEVALLSEKITRLMEELEKSTLAPSYDYNSRAKHDAPVIIQTFPDDGLDTPMYRVQGPAQEVQDRNEQKFYQLYTVATEHAAKIDVLEQKVSILLSNASTPSVQASIPARAEKEQEPSGGLGESSEASTVNIPTPTSTIRSNSPLQTPEQNWPTVDQAGYTLDEFKMFQTMLAAYSNDLEPALGVIAAWLVYDILPRLQESHARSQALEGTVDLITKRFSAFVEDISVALPEAHGMPSLTVNQMRLNCLSTALQKHKEEVGCNDNKHASQPTKEPAEAFEDTDEGGRYTVLIKRIEALEKMVQENRDSMEAHQPFVVVEESAEIARNQTMQDAVQDPSLEFATLSDASTSSTCTFTPASTVVNEPVGESSNTGRDRVSRATTLELRVFIHLDEMVTVGSDGIDYYNTPYPLVVRMYRNAPFKSLTDKLCENFGCRDLRQKNSPLKYIFDSDTPASLNLEQDDELIYAVISDRVETIDLTI</sequence>
<evidence type="ECO:0000256" key="1">
    <source>
        <dbReference type="SAM" id="MobiDB-lite"/>
    </source>
</evidence>
<proteinExistence type="predicted"/>